<evidence type="ECO:0000313" key="2">
    <source>
        <dbReference type="Proteomes" id="UP000629963"/>
    </source>
</evidence>
<accession>A0ABR7J601</accession>
<gene>
    <name evidence="1" type="ORF">H8R23_05095</name>
</gene>
<dbReference type="EMBL" id="JACRUJ010000001">
    <property type="protein sequence ID" value="MBC5840774.1"/>
    <property type="molecule type" value="Genomic_DNA"/>
</dbReference>
<dbReference type="RefSeq" id="WP_187009329.1">
    <property type="nucleotide sequence ID" value="NZ_JACRUI010000001.1"/>
</dbReference>
<sequence>MQASGIIQRILETKATASGFETRSVHIKTEEQYPQVLDIQFTQGKVVDLDKFAPGQKVKIDINLKGREWTNAQGELVVFNTIQGWKIEEVK</sequence>
<name>A0ABR7J601_9FLAO</name>
<dbReference type="InterPro" id="IPR021474">
    <property type="entry name" value="DUF3127"/>
</dbReference>
<proteinExistence type="predicted"/>
<organism evidence="1 2">
    <name type="scientific">Flavobacterium kayseriense</name>
    <dbReference type="NCBI Taxonomy" id="2764714"/>
    <lineage>
        <taxon>Bacteria</taxon>
        <taxon>Pseudomonadati</taxon>
        <taxon>Bacteroidota</taxon>
        <taxon>Flavobacteriia</taxon>
        <taxon>Flavobacteriales</taxon>
        <taxon>Flavobacteriaceae</taxon>
        <taxon>Flavobacterium</taxon>
    </lineage>
</organism>
<comment type="caution">
    <text evidence="1">The sequence shown here is derived from an EMBL/GenBank/DDBJ whole genome shotgun (WGS) entry which is preliminary data.</text>
</comment>
<protein>
    <submittedName>
        <fullName evidence="1">DUF3127 domain-containing protein</fullName>
    </submittedName>
</protein>
<reference evidence="1 2" key="1">
    <citation type="submission" date="2020-08" db="EMBL/GenBank/DDBJ databases">
        <title>Description of novel Flavobacterium F-380 isolate.</title>
        <authorList>
            <person name="Saticioglu I.B."/>
            <person name="Duman M."/>
            <person name="Altun S."/>
        </authorList>
    </citation>
    <scope>NUCLEOTIDE SEQUENCE [LARGE SCALE GENOMIC DNA]</scope>
    <source>
        <strain evidence="1 2">F-380</strain>
    </source>
</reference>
<evidence type="ECO:0000313" key="1">
    <source>
        <dbReference type="EMBL" id="MBC5840774.1"/>
    </source>
</evidence>
<keyword evidence="2" id="KW-1185">Reference proteome</keyword>
<dbReference type="Proteomes" id="UP000629963">
    <property type="component" value="Unassembled WGS sequence"/>
</dbReference>
<dbReference type="Pfam" id="PF11325">
    <property type="entry name" value="DUF3127"/>
    <property type="match status" value="1"/>
</dbReference>